<dbReference type="AlphaFoldDB" id="A0A0N0P6A7"/>
<feature type="compositionally biased region" description="Basic and acidic residues" evidence="1">
    <location>
        <begin position="719"/>
        <end position="729"/>
    </location>
</feature>
<dbReference type="VEuPathDB" id="TriTrypDB:Lsey_0089_0160"/>
<feature type="compositionally biased region" description="Basic and acidic residues" evidence="1">
    <location>
        <begin position="70"/>
        <end position="84"/>
    </location>
</feature>
<organism evidence="2 3">
    <name type="scientific">Leptomonas seymouri</name>
    <dbReference type="NCBI Taxonomy" id="5684"/>
    <lineage>
        <taxon>Eukaryota</taxon>
        <taxon>Discoba</taxon>
        <taxon>Euglenozoa</taxon>
        <taxon>Kinetoplastea</taxon>
        <taxon>Metakinetoplastina</taxon>
        <taxon>Trypanosomatida</taxon>
        <taxon>Trypanosomatidae</taxon>
        <taxon>Leishmaniinae</taxon>
        <taxon>Leptomonas</taxon>
    </lineage>
</organism>
<gene>
    <name evidence="2" type="ORF">ABL78_3500</name>
</gene>
<evidence type="ECO:0000313" key="2">
    <source>
        <dbReference type="EMBL" id="KPI87416.1"/>
    </source>
</evidence>
<feature type="region of interest" description="Disordered" evidence="1">
    <location>
        <begin position="799"/>
        <end position="837"/>
    </location>
</feature>
<accession>A0A0N0P6A7</accession>
<keyword evidence="3" id="KW-1185">Reference proteome</keyword>
<evidence type="ECO:0000313" key="3">
    <source>
        <dbReference type="Proteomes" id="UP000038009"/>
    </source>
</evidence>
<protein>
    <submittedName>
        <fullName evidence="2">Uncharacterized protein</fullName>
    </submittedName>
</protein>
<name>A0A0N0P6A7_LEPSE</name>
<feature type="region of interest" description="Disordered" evidence="1">
    <location>
        <begin position="518"/>
        <end position="545"/>
    </location>
</feature>
<feature type="region of interest" description="Disordered" evidence="1">
    <location>
        <begin position="69"/>
        <end position="118"/>
    </location>
</feature>
<comment type="caution">
    <text evidence="2">The sequence shown here is derived from an EMBL/GenBank/DDBJ whole genome shotgun (WGS) entry which is preliminary data.</text>
</comment>
<dbReference type="Proteomes" id="UP000038009">
    <property type="component" value="Unassembled WGS sequence"/>
</dbReference>
<dbReference type="OrthoDB" id="266614at2759"/>
<feature type="compositionally biased region" description="Low complexity" evidence="1">
    <location>
        <begin position="85"/>
        <end position="112"/>
    </location>
</feature>
<feature type="compositionally biased region" description="Polar residues" evidence="1">
    <location>
        <begin position="690"/>
        <end position="701"/>
    </location>
</feature>
<proteinExistence type="predicted"/>
<feature type="compositionally biased region" description="Polar residues" evidence="1">
    <location>
        <begin position="812"/>
        <end position="827"/>
    </location>
</feature>
<dbReference type="EMBL" id="LJSK01000089">
    <property type="protein sequence ID" value="KPI87416.1"/>
    <property type="molecule type" value="Genomic_DNA"/>
</dbReference>
<feature type="region of interest" description="Disordered" evidence="1">
    <location>
        <begin position="650"/>
        <end position="754"/>
    </location>
</feature>
<feature type="region of interest" description="Disordered" evidence="1">
    <location>
        <begin position="557"/>
        <end position="581"/>
    </location>
</feature>
<evidence type="ECO:0000256" key="1">
    <source>
        <dbReference type="SAM" id="MobiDB-lite"/>
    </source>
</evidence>
<reference evidence="2 3" key="1">
    <citation type="journal article" date="2015" name="PLoS Pathog.">
        <title>Leptomonas seymouri: Adaptations to the Dixenous Life Cycle Analyzed by Genome Sequencing, Transcriptome Profiling and Co-infection with Leishmania donovani.</title>
        <authorList>
            <person name="Kraeva N."/>
            <person name="Butenko A."/>
            <person name="Hlavacova J."/>
            <person name="Kostygov A."/>
            <person name="Myskova J."/>
            <person name="Grybchuk D."/>
            <person name="Lestinova T."/>
            <person name="Votypka J."/>
            <person name="Volf P."/>
            <person name="Opperdoes F."/>
            <person name="Flegontov P."/>
            <person name="Lukes J."/>
            <person name="Yurchenko V."/>
        </authorList>
    </citation>
    <scope>NUCLEOTIDE SEQUENCE [LARGE SCALE GENOMIC DNA]</scope>
    <source>
        <strain evidence="2 3">ATCC 30220</strain>
    </source>
</reference>
<sequence length="870" mass="94711">MTNSTFAVSDGASRAAESTGAAILSSYTNRRKMLQRAAVLSMKMHKQVEDVVQMEEEQLLLSQAYRSRQRLTEPRQEQTEKAQETKQQQQQQQSNATEAGASASNEVNNNSSTQDALLPSAGEADRSGIAVGSTGGVGLVEVEEYGGVLEGAPDTKRLLQQQAQEKNETLGKMRGMQQAIQQLSSELAAMEERWTSRSRFIAETAGAADADDYMRDVDNEGSSDAHSPLNAMPPDALSKLETIRDLRTSLKDMIDASHPHSAERGHYGCAGSAVGSGGSVEVGTTWVELDALHNPPEPPQVFSINALAVTLEYMSDSMASISRIADEFCIATTFRARNERLLLQPHLLSLKKWTTQADRCFETAQRHLRHFHVGETAVTEGGAYEVNSLREQTLLVKETLTAQDQKVKSTMETKSAVLNRLREMRQRCWMWESYLLHRNLESDAGDKSLESLLFSCEGRSQRARSTTPSSTKSGDFTGYTPCSLEAAIAATTHKTSCTLDGVPSAALLELIGRGIENGNRDEAAQRSHTPTVEVSDACPPSRTPSPALLKEYLSQISGATGSTVPPRTVRARDTANPPSTSMMDRMERCIAKSWGNPYVRKQLLRRRAEAANAPSSTHEQQMQQQLYGAMLYPSLPLAAVQVSVEGASGNEPAVLRSTSPFYDGARGEREGPNNVDAKASVEDPRAVKNTPRTLHLSSQRPPSGCKQHRPHRTTSGDGNRPRSSHDKLPRRSQVPLNPLRVPSPGAGEGGDRKRVSCAFGSTASMTNMLSGIGEQDAVELADTRALQLLQSLLRSVKASHLPPRQVPDSKEAGSTNLASQTGGSTEAPSGVDDVTPQEAFRDLSRRSMQRLINFFKAHAKQPNPRQLSMV</sequence>